<dbReference type="SUPFAM" id="SSF55729">
    <property type="entry name" value="Acyl-CoA N-acyltransferases (Nat)"/>
    <property type="match status" value="1"/>
</dbReference>
<dbReference type="Proteomes" id="UP000823860">
    <property type="component" value="Unassembled WGS sequence"/>
</dbReference>
<reference evidence="1" key="2">
    <citation type="submission" date="2021-04" db="EMBL/GenBank/DDBJ databases">
        <authorList>
            <person name="Gilroy R."/>
        </authorList>
    </citation>
    <scope>NUCLEOTIDE SEQUENCE</scope>
    <source>
        <strain evidence="1">ChiHecec1B25-7008</strain>
    </source>
</reference>
<protein>
    <submittedName>
        <fullName evidence="1">N-acetyltransferase</fullName>
    </submittedName>
</protein>
<sequence>MQKVSIIEVKTGHEMDEFVHLPRRLYAGNPCYVPDLESDIRETFDPVKNAALEFSDIQAFLACDGTGKTVGRIAGIINHRANEKWHTRQVRFGFIEFVDDVDVADALLRAVEDWGRERGMDTVVGPMGIFDFDKEGMLVEDFDQLGSSITIYNPPYYPRHLEALGYVKEVDWVQARIEVPAEVPARYARTAALAKEMYGLHVRKLSVREMLDGYGRKVFQLLNQAYSPLYGYTELMDRQIDDYVKRYLPIIDLRLVPVVENAEGELVGAAVTMTSLSRALQQSGGRLWPFGWFYLLRALRWKRSDKADLYLVAVRPDYQGLGVNALFFADLIPVYNELGIRQAETGPQLEDNLKELSQWAPLHPTFGKRRRCYKKKIERKKIQ</sequence>
<reference evidence="1" key="1">
    <citation type="journal article" date="2021" name="PeerJ">
        <title>Extensive microbial diversity within the chicken gut microbiome revealed by metagenomics and culture.</title>
        <authorList>
            <person name="Gilroy R."/>
            <person name="Ravi A."/>
            <person name="Getino M."/>
            <person name="Pursley I."/>
            <person name="Horton D.L."/>
            <person name="Alikhan N.F."/>
            <person name="Baker D."/>
            <person name="Gharbi K."/>
            <person name="Hall N."/>
            <person name="Watson M."/>
            <person name="Adriaenssens E.M."/>
            <person name="Foster-Nyarko E."/>
            <person name="Jarju S."/>
            <person name="Secka A."/>
            <person name="Antonio M."/>
            <person name="Oren A."/>
            <person name="Chaudhuri R.R."/>
            <person name="La Ragione R."/>
            <person name="Hildebrand F."/>
            <person name="Pallen M.J."/>
        </authorList>
    </citation>
    <scope>NUCLEOTIDE SEQUENCE</scope>
    <source>
        <strain evidence="1">ChiHecec1B25-7008</strain>
    </source>
</reference>
<organism evidence="1 2">
    <name type="scientific">Candidatus Bacteroides intestinavium</name>
    <dbReference type="NCBI Taxonomy" id="2838469"/>
    <lineage>
        <taxon>Bacteria</taxon>
        <taxon>Pseudomonadati</taxon>
        <taxon>Bacteroidota</taxon>
        <taxon>Bacteroidia</taxon>
        <taxon>Bacteroidales</taxon>
        <taxon>Bacteroidaceae</taxon>
        <taxon>Bacteroides</taxon>
    </lineage>
</organism>
<dbReference type="Gene3D" id="3.40.630.30">
    <property type="match status" value="1"/>
</dbReference>
<comment type="caution">
    <text evidence="1">The sequence shown here is derived from an EMBL/GenBank/DDBJ whole genome shotgun (WGS) entry which is preliminary data.</text>
</comment>
<proteinExistence type="predicted"/>
<evidence type="ECO:0000313" key="1">
    <source>
        <dbReference type="EMBL" id="HJA83447.1"/>
    </source>
</evidence>
<name>A0A9D2KSN2_9BACE</name>
<gene>
    <name evidence="1" type="ORF">H9785_05725</name>
</gene>
<dbReference type="PANTHER" id="PTHR41368">
    <property type="entry name" value="PROTEIN YGHO"/>
    <property type="match status" value="1"/>
</dbReference>
<evidence type="ECO:0000313" key="2">
    <source>
        <dbReference type="Proteomes" id="UP000823860"/>
    </source>
</evidence>
<dbReference type="EMBL" id="DWZE01000067">
    <property type="protein sequence ID" value="HJA83447.1"/>
    <property type="molecule type" value="Genomic_DNA"/>
</dbReference>
<dbReference type="InterPro" id="IPR039968">
    <property type="entry name" value="BcerS-like"/>
</dbReference>
<dbReference type="InterPro" id="IPR016181">
    <property type="entry name" value="Acyl_CoA_acyltransferase"/>
</dbReference>
<accession>A0A9D2KSN2</accession>
<dbReference type="PANTHER" id="PTHR41368:SF1">
    <property type="entry name" value="PROTEIN YGHO"/>
    <property type="match status" value="1"/>
</dbReference>
<dbReference type="AlphaFoldDB" id="A0A9D2KSN2"/>